<dbReference type="Proteomes" id="UP000824035">
    <property type="component" value="Unassembled WGS sequence"/>
</dbReference>
<accession>A0A9D2J0W0</accession>
<protein>
    <submittedName>
        <fullName evidence="1">DUF4317 domain-containing protein</fullName>
    </submittedName>
</protein>
<proteinExistence type="predicted"/>
<evidence type="ECO:0000313" key="1">
    <source>
        <dbReference type="EMBL" id="HIZ31659.1"/>
    </source>
</evidence>
<name>A0A9D2J0W0_9FIRM</name>
<sequence length="381" mass="42204">MNEKEIAEVRRRFRQGKSNIRHVVGCYVNDQRQIVARFDQALDITGQEEADKFLAILRRTLSGTLGKNLIDIVFSTAQVAGKAGDEHALLLALRDSRLQDEAAREEFFARAMEAIDLEGNYLILLTCDSYDVPGYGRDGQRLEDGSTDVYTSVLCSVCPVKATRPALSYFVFENAFRSRDVDWLVAAPELGFLFPAFNDRCADLYGALYYTKDTAHSHSAFADRIFAAPLPMPAAAQKETFDAILTESLGEACSCQVVQSVQEQLCGLIAAHKESGEAEPLALGRGEMSRMLEECGVDEARVEDFGRRFDEDFGAGAALPPKNLVDTKHLELRCPDVTIQVSPERGDLVETRVIDGVRYILIRAEEGVQVNGVEVHIARDE</sequence>
<dbReference type="EMBL" id="DXBV01000110">
    <property type="protein sequence ID" value="HIZ31659.1"/>
    <property type="molecule type" value="Genomic_DNA"/>
</dbReference>
<comment type="caution">
    <text evidence="1">The sequence shown here is derived from an EMBL/GenBank/DDBJ whole genome shotgun (WGS) entry which is preliminary data.</text>
</comment>
<evidence type="ECO:0000313" key="2">
    <source>
        <dbReference type="Proteomes" id="UP000824035"/>
    </source>
</evidence>
<dbReference type="InterPro" id="IPR025466">
    <property type="entry name" value="DUF4317"/>
</dbReference>
<organism evidence="1 2">
    <name type="scientific">Candidatus Allofournierella merdipullorum</name>
    <dbReference type="NCBI Taxonomy" id="2838595"/>
    <lineage>
        <taxon>Bacteria</taxon>
        <taxon>Bacillati</taxon>
        <taxon>Bacillota</taxon>
        <taxon>Clostridia</taxon>
        <taxon>Eubacteriales</taxon>
        <taxon>Oscillospiraceae</taxon>
        <taxon>Allofournierella</taxon>
    </lineage>
</organism>
<dbReference type="Pfam" id="PF14199">
    <property type="entry name" value="DUF4317"/>
    <property type="match status" value="1"/>
</dbReference>
<reference evidence="1" key="1">
    <citation type="journal article" date="2021" name="PeerJ">
        <title>Extensive microbial diversity within the chicken gut microbiome revealed by metagenomics and culture.</title>
        <authorList>
            <person name="Gilroy R."/>
            <person name="Ravi A."/>
            <person name="Getino M."/>
            <person name="Pursley I."/>
            <person name="Horton D.L."/>
            <person name="Alikhan N.F."/>
            <person name="Baker D."/>
            <person name="Gharbi K."/>
            <person name="Hall N."/>
            <person name="Watson M."/>
            <person name="Adriaenssens E.M."/>
            <person name="Foster-Nyarko E."/>
            <person name="Jarju S."/>
            <person name="Secka A."/>
            <person name="Antonio M."/>
            <person name="Oren A."/>
            <person name="Chaudhuri R.R."/>
            <person name="La Ragione R."/>
            <person name="Hildebrand F."/>
            <person name="Pallen M.J."/>
        </authorList>
    </citation>
    <scope>NUCLEOTIDE SEQUENCE</scope>
    <source>
        <strain evidence="1">ChiGjej4B4-18154</strain>
    </source>
</reference>
<reference evidence="1" key="2">
    <citation type="submission" date="2021-04" db="EMBL/GenBank/DDBJ databases">
        <authorList>
            <person name="Gilroy R."/>
        </authorList>
    </citation>
    <scope>NUCLEOTIDE SEQUENCE</scope>
    <source>
        <strain evidence="1">ChiGjej4B4-18154</strain>
    </source>
</reference>
<dbReference type="AlphaFoldDB" id="A0A9D2J0W0"/>
<gene>
    <name evidence="1" type="ORF">H9813_10590</name>
</gene>